<feature type="domain" description="TACO1/YebC-like N-terminal" evidence="4">
    <location>
        <begin position="28"/>
        <end position="98"/>
    </location>
</feature>
<dbReference type="SUPFAM" id="SSF75625">
    <property type="entry name" value="YebC-like"/>
    <property type="match status" value="1"/>
</dbReference>
<dbReference type="Gene3D" id="3.30.70.980">
    <property type="match status" value="2"/>
</dbReference>
<dbReference type="PANTHER" id="PTHR12532:SF0">
    <property type="entry name" value="TRANSLATIONAL ACTIVATOR OF CYTOCHROME C OXIDASE 1"/>
    <property type="match status" value="1"/>
</dbReference>
<feature type="domain" description="TACO1/YebC-like second and third" evidence="3">
    <location>
        <begin position="108"/>
        <end position="287"/>
    </location>
</feature>
<evidence type="ECO:0000313" key="5">
    <source>
        <dbReference type="EMBL" id="KAF7433063.1"/>
    </source>
</evidence>
<accession>A0A8H6ZZP6</accession>
<dbReference type="PANTHER" id="PTHR12532">
    <property type="entry name" value="TRANSLATIONAL ACTIVATOR OF CYTOCHROME C OXIDASE 1"/>
    <property type="match status" value="1"/>
</dbReference>
<dbReference type="InterPro" id="IPR002876">
    <property type="entry name" value="Transcrip_reg_TACO1-like"/>
</dbReference>
<comment type="similarity">
    <text evidence="2">Belongs to the TACO1 family.</text>
</comment>
<name>A0A8H6ZZP6_PLEOS</name>
<dbReference type="InterPro" id="IPR049083">
    <property type="entry name" value="TACO1_YebC_N"/>
</dbReference>
<dbReference type="InterPro" id="IPR029072">
    <property type="entry name" value="YebC-like"/>
</dbReference>
<dbReference type="OrthoDB" id="2017544at2759"/>
<dbReference type="FunFam" id="1.10.10.200:FF:000002">
    <property type="entry name" value="Probable transcriptional regulatory protein CLM62_37755"/>
    <property type="match status" value="1"/>
</dbReference>
<dbReference type="Pfam" id="PF01709">
    <property type="entry name" value="Transcrip_reg"/>
    <property type="match status" value="1"/>
</dbReference>
<organism evidence="5 6">
    <name type="scientific">Pleurotus ostreatus</name>
    <name type="common">Oyster mushroom</name>
    <name type="synonym">White-rot fungus</name>
    <dbReference type="NCBI Taxonomy" id="5322"/>
    <lineage>
        <taxon>Eukaryota</taxon>
        <taxon>Fungi</taxon>
        <taxon>Dikarya</taxon>
        <taxon>Basidiomycota</taxon>
        <taxon>Agaricomycotina</taxon>
        <taxon>Agaricomycetes</taxon>
        <taxon>Agaricomycetidae</taxon>
        <taxon>Agaricales</taxon>
        <taxon>Pleurotineae</taxon>
        <taxon>Pleurotaceae</taxon>
        <taxon>Pleurotus</taxon>
    </lineage>
</organism>
<dbReference type="InterPro" id="IPR017856">
    <property type="entry name" value="Integrase-like_N"/>
</dbReference>
<sequence>MSLSRFSPAIHSSRRWFSASPSVLAGHNKWSKIKTKKGVLDAQRSAIFGKANRDIVVAIRNGGSDNPDKNIALAAVLKRVKAQGVPKENIETAIAKAMRGKDAGGQQHLVYEALAYNTVGIIIECLTDNTNRTLHNVRSILTSHGARFAPVHYMFKREGHVRVALANGDDEGLDLAVDKALTAGASDFDDSVDEDPNRKQLTVTVFSFAAKKFLTRSTQFICPPQDLTSVTDAAVKFGTGCELISSELVYSPQSDDAPDLDEETKSKVAELVEELEEDDDTMRVWTSLPSE</sequence>
<evidence type="ECO:0000313" key="6">
    <source>
        <dbReference type="Proteomes" id="UP000623687"/>
    </source>
</evidence>
<evidence type="ECO:0000259" key="3">
    <source>
        <dbReference type="Pfam" id="PF01709"/>
    </source>
</evidence>
<dbReference type="VEuPathDB" id="FungiDB:PC9H_005009"/>
<dbReference type="HAMAP" id="MF_00693">
    <property type="entry name" value="Transcrip_reg_TACO1"/>
    <property type="match status" value="1"/>
</dbReference>
<comment type="subcellular location">
    <subcellularLocation>
        <location evidence="1">Mitochondrion</location>
    </subcellularLocation>
</comment>
<gene>
    <name evidence="5" type="ORF">PC9H_005009</name>
</gene>
<dbReference type="Pfam" id="PF20772">
    <property type="entry name" value="TACO1_YebC_N"/>
    <property type="match status" value="1"/>
</dbReference>
<reference evidence="5" key="1">
    <citation type="submission" date="2019-07" db="EMBL/GenBank/DDBJ databases">
        <authorList>
            <person name="Palmer J.M."/>
        </authorList>
    </citation>
    <scope>NUCLEOTIDE SEQUENCE</scope>
    <source>
        <strain evidence="5">PC9</strain>
    </source>
</reference>
<dbReference type="RefSeq" id="XP_036633090.1">
    <property type="nucleotide sequence ID" value="XM_036774588.1"/>
</dbReference>
<dbReference type="GO" id="GO:0005739">
    <property type="term" value="C:mitochondrion"/>
    <property type="evidence" value="ECO:0007669"/>
    <property type="project" value="UniProtKB-SubCell"/>
</dbReference>
<dbReference type="InterPro" id="IPR026564">
    <property type="entry name" value="Transcrip_reg_TACO1-like_dom3"/>
</dbReference>
<evidence type="ECO:0000256" key="2">
    <source>
        <dbReference type="ARBA" id="ARBA00008724"/>
    </source>
</evidence>
<keyword evidence="6" id="KW-1185">Reference proteome</keyword>
<proteinExistence type="inferred from homology"/>
<comment type="caution">
    <text evidence="5">The sequence shown here is derived from an EMBL/GenBank/DDBJ whole genome shotgun (WGS) entry which is preliminary data.</text>
</comment>
<dbReference type="GeneID" id="59374827"/>
<dbReference type="InterPro" id="IPR048300">
    <property type="entry name" value="TACO1_YebC-like_2nd/3rd_dom"/>
</dbReference>
<dbReference type="EMBL" id="JACETU010000003">
    <property type="protein sequence ID" value="KAF7433063.1"/>
    <property type="molecule type" value="Genomic_DNA"/>
</dbReference>
<dbReference type="Proteomes" id="UP000623687">
    <property type="component" value="Unassembled WGS sequence"/>
</dbReference>
<evidence type="ECO:0000259" key="4">
    <source>
        <dbReference type="Pfam" id="PF20772"/>
    </source>
</evidence>
<dbReference type="AlphaFoldDB" id="A0A8H6ZZP6"/>
<dbReference type="Gene3D" id="1.10.10.200">
    <property type="match status" value="1"/>
</dbReference>
<protein>
    <submittedName>
        <fullName evidence="5">Uncharacterized protein</fullName>
    </submittedName>
</protein>
<evidence type="ECO:0000256" key="1">
    <source>
        <dbReference type="ARBA" id="ARBA00004173"/>
    </source>
</evidence>